<evidence type="ECO:0000313" key="3">
    <source>
        <dbReference type="Proteomes" id="UP000053660"/>
    </source>
</evidence>
<dbReference type="EMBL" id="KN549250">
    <property type="protein sequence ID" value="KHJ99040.1"/>
    <property type="molecule type" value="Genomic_DNA"/>
</dbReference>
<proteinExistence type="predicted"/>
<organism evidence="2 3">
    <name type="scientific">Oesophagostomum dentatum</name>
    <name type="common">Nodular worm</name>
    <dbReference type="NCBI Taxonomy" id="61180"/>
    <lineage>
        <taxon>Eukaryota</taxon>
        <taxon>Metazoa</taxon>
        <taxon>Ecdysozoa</taxon>
        <taxon>Nematoda</taxon>
        <taxon>Chromadorea</taxon>
        <taxon>Rhabditida</taxon>
        <taxon>Rhabditina</taxon>
        <taxon>Rhabditomorpha</taxon>
        <taxon>Strongyloidea</taxon>
        <taxon>Strongylidae</taxon>
        <taxon>Oesophagostomum</taxon>
    </lineage>
</organism>
<gene>
    <name evidence="2" type="ORF">OESDEN_00970</name>
</gene>
<evidence type="ECO:0000313" key="2">
    <source>
        <dbReference type="EMBL" id="KHJ99040.1"/>
    </source>
</evidence>
<name>A0A0B1TUC4_OESDE</name>
<dbReference type="Proteomes" id="UP000053660">
    <property type="component" value="Unassembled WGS sequence"/>
</dbReference>
<protein>
    <submittedName>
        <fullName evidence="2">Uncharacterized protein</fullName>
    </submittedName>
</protein>
<keyword evidence="3" id="KW-1185">Reference proteome</keyword>
<sequence>MKSKLMPEDGDFGIEFIDSAEEKSSVPKKKEEELPEIDFSVDGKNSEDYYEQVSETIDETTPSVTRSTTTTMTTTTTTEAALPEISFSIDGDGEEEGENIQVPPPSVTSQVSRCFLWNL</sequence>
<feature type="region of interest" description="Disordered" evidence="1">
    <location>
        <begin position="1"/>
        <end position="34"/>
    </location>
</feature>
<dbReference type="AlphaFoldDB" id="A0A0B1TUC4"/>
<evidence type="ECO:0000256" key="1">
    <source>
        <dbReference type="SAM" id="MobiDB-lite"/>
    </source>
</evidence>
<reference evidence="2 3" key="1">
    <citation type="submission" date="2014-03" db="EMBL/GenBank/DDBJ databases">
        <title>Draft genome of the hookworm Oesophagostomum dentatum.</title>
        <authorList>
            <person name="Mitreva M."/>
        </authorList>
    </citation>
    <scope>NUCLEOTIDE SEQUENCE [LARGE SCALE GENOMIC DNA]</scope>
    <source>
        <strain evidence="2 3">OD-Hann</strain>
    </source>
</reference>
<accession>A0A0B1TUC4</accession>
<feature type="compositionally biased region" description="Basic and acidic residues" evidence="1">
    <location>
        <begin position="20"/>
        <end position="32"/>
    </location>
</feature>